<evidence type="ECO:0000313" key="1">
    <source>
        <dbReference type="EMBL" id="GHC02672.1"/>
    </source>
</evidence>
<organism evidence="1 2">
    <name type="scientific">Cerasicoccus arenae</name>
    <dbReference type="NCBI Taxonomy" id="424488"/>
    <lineage>
        <taxon>Bacteria</taxon>
        <taxon>Pseudomonadati</taxon>
        <taxon>Verrucomicrobiota</taxon>
        <taxon>Opitutia</taxon>
        <taxon>Puniceicoccales</taxon>
        <taxon>Cerasicoccaceae</taxon>
        <taxon>Cerasicoccus</taxon>
    </lineage>
</organism>
<evidence type="ECO:0000313" key="2">
    <source>
        <dbReference type="Proteomes" id="UP000642829"/>
    </source>
</evidence>
<dbReference type="Proteomes" id="UP000642829">
    <property type="component" value="Unassembled WGS sequence"/>
</dbReference>
<gene>
    <name evidence="1" type="ORF">GCM10007047_19110</name>
</gene>
<keyword evidence="2" id="KW-1185">Reference proteome</keyword>
<accession>A0A8J3DHH2</accession>
<protein>
    <submittedName>
        <fullName evidence="1">Uncharacterized protein</fullName>
    </submittedName>
</protein>
<name>A0A8J3DHH2_9BACT</name>
<comment type="caution">
    <text evidence="1">The sequence shown here is derived from an EMBL/GenBank/DDBJ whole genome shotgun (WGS) entry which is preliminary data.</text>
</comment>
<reference evidence="1" key="2">
    <citation type="submission" date="2020-09" db="EMBL/GenBank/DDBJ databases">
        <authorList>
            <person name="Sun Q."/>
            <person name="Kim S."/>
        </authorList>
    </citation>
    <scope>NUCLEOTIDE SEQUENCE</scope>
    <source>
        <strain evidence="1">KCTC 12870</strain>
    </source>
</reference>
<dbReference type="AlphaFoldDB" id="A0A8J3DHH2"/>
<sequence length="200" mass="22037">MGYEHERFMETSMASQSFFFELNKGFGRETTADFFLQGLAAGRGIDNTFSVDCSNIGADPSKANWQYVEDEAGVDSCAENTSSGLVTVGIGEGRFLRSSECWKEQLLAGGNNSAARFDHRLHLFKGSICPGTYRVQHRVHRRFMGERFKTFIYLGGSKAGTADDVVQAVADQSLTYIYAPNYFESVLAGKERKAGYSNGA</sequence>
<dbReference type="EMBL" id="BMXG01000010">
    <property type="protein sequence ID" value="GHC02672.1"/>
    <property type="molecule type" value="Genomic_DNA"/>
</dbReference>
<proteinExistence type="predicted"/>
<reference evidence="1" key="1">
    <citation type="journal article" date="2014" name="Int. J. Syst. Evol. Microbiol.">
        <title>Complete genome sequence of Corynebacterium casei LMG S-19264T (=DSM 44701T), isolated from a smear-ripened cheese.</title>
        <authorList>
            <consortium name="US DOE Joint Genome Institute (JGI-PGF)"/>
            <person name="Walter F."/>
            <person name="Albersmeier A."/>
            <person name="Kalinowski J."/>
            <person name="Ruckert C."/>
        </authorList>
    </citation>
    <scope>NUCLEOTIDE SEQUENCE</scope>
    <source>
        <strain evidence="1">KCTC 12870</strain>
    </source>
</reference>